<dbReference type="PANTHER" id="PTHR43095:SF3">
    <property type="entry name" value="L-XYLULOSE_3-KETO-L-GULONATE KINASE"/>
    <property type="match status" value="1"/>
</dbReference>
<dbReference type="Pfam" id="PF02782">
    <property type="entry name" value="FGGY_C"/>
    <property type="match status" value="1"/>
</dbReference>
<dbReference type="InterPro" id="IPR018485">
    <property type="entry name" value="FGGY_C"/>
</dbReference>
<accession>A0AB39HE01</accession>
<dbReference type="RefSeq" id="WP_306102033.1">
    <property type="nucleotide sequence ID" value="NZ_CP162601.1"/>
</dbReference>
<protein>
    <submittedName>
        <fullName evidence="6">FGGY-family carbohydrate kinase</fullName>
        <ecNumber evidence="6">2.7.1.-</ecNumber>
    </submittedName>
</protein>
<sequence>MNYYIGIDSGGTYMKAALFDAQGQLQTLARRPAQVINQQQGWVERDLDSLWQDTALVLQDLMAQTSIPAEQIKGISISAQGKGVYLLDKQRQNLGHGIMSSDSRSLAIVKDWLAKGVHQSAYPLSKQTLWTGHPVSILRWIKENQPERYNKIGAVLMAHDYLRFRLTGEIHAEVTNMSESHCYHSQRQDYDDELLALFGLEELREALPPLIEPHQQAGKLTEQAAQETGLSVGTPVFGGLFDVVSTALCSGITPSHSQFNVVMGTWSVISAIHDHIPDTDYPFVYGQYANQGQYILHEASPTSASNYQWFADLMTPDGQWDHQSNQQAVEGLQPAGSDLLFVPFLFGSNQGLGIKAGFYGLQSHHSHAHMIQAIWEGIIFALCVHLDRLRTGFPNTDELIVTGGPTANPVWMQMLADITNMKVTTTGIEEAGALGAAMVAMVGAGEYSDYSQCRQYWHSEEQHFTPRAKYRQAYQDKYQQYSQLVGLFAQFEASKHD</sequence>
<dbReference type="GO" id="GO:0005975">
    <property type="term" value="P:carbohydrate metabolic process"/>
    <property type="evidence" value="ECO:0007669"/>
    <property type="project" value="InterPro"/>
</dbReference>
<evidence type="ECO:0000259" key="4">
    <source>
        <dbReference type="Pfam" id="PF00370"/>
    </source>
</evidence>
<dbReference type="CDD" id="cd07802">
    <property type="entry name" value="ASKHA_NBD_FGGY_EcLyxK-like"/>
    <property type="match status" value="1"/>
</dbReference>
<dbReference type="Gene3D" id="3.30.420.40">
    <property type="match status" value="2"/>
</dbReference>
<dbReference type="GO" id="GO:0016301">
    <property type="term" value="F:kinase activity"/>
    <property type="evidence" value="ECO:0007669"/>
    <property type="project" value="UniProtKB-KW"/>
</dbReference>
<dbReference type="Pfam" id="PF00370">
    <property type="entry name" value="FGGY_N"/>
    <property type="match status" value="1"/>
</dbReference>
<dbReference type="InterPro" id="IPR050406">
    <property type="entry name" value="FGGY_Carb_Kinase"/>
</dbReference>
<proteinExistence type="inferred from homology"/>
<feature type="domain" description="Carbohydrate kinase FGGY C-terminal" evidence="5">
    <location>
        <begin position="260"/>
        <end position="443"/>
    </location>
</feature>
<dbReference type="AlphaFoldDB" id="A0AB39HE01"/>
<evidence type="ECO:0000313" key="6">
    <source>
        <dbReference type="EMBL" id="XDK24902.1"/>
    </source>
</evidence>
<keyword evidence="3 6" id="KW-0418">Kinase</keyword>
<dbReference type="EC" id="2.7.1.-" evidence="6"/>
<reference evidence="6" key="1">
    <citation type="submission" date="2024-07" db="EMBL/GenBank/DDBJ databases">
        <title>Genome Analysis of a Potential Novel Vibrio Species Secreting pH- and Thermo-stable Alginate Lyase and its Application in Producing Alginate Oligosaccharides.</title>
        <authorList>
            <person name="Huang H."/>
            <person name="Bao K."/>
        </authorList>
    </citation>
    <scope>NUCLEOTIDE SEQUENCE</scope>
    <source>
        <strain evidence="6">HB236076</strain>
    </source>
</reference>
<dbReference type="EMBL" id="CP162601">
    <property type="protein sequence ID" value="XDK24902.1"/>
    <property type="molecule type" value="Genomic_DNA"/>
</dbReference>
<dbReference type="KEGG" id="vih:AB0763_12140"/>
<evidence type="ECO:0000256" key="2">
    <source>
        <dbReference type="ARBA" id="ARBA00022679"/>
    </source>
</evidence>
<feature type="domain" description="Carbohydrate kinase FGGY N-terminal" evidence="4">
    <location>
        <begin position="3"/>
        <end position="249"/>
    </location>
</feature>
<dbReference type="InterPro" id="IPR043129">
    <property type="entry name" value="ATPase_NBD"/>
</dbReference>
<dbReference type="InterPro" id="IPR018484">
    <property type="entry name" value="FGGY_N"/>
</dbReference>
<dbReference type="SUPFAM" id="SSF53067">
    <property type="entry name" value="Actin-like ATPase domain"/>
    <property type="match status" value="2"/>
</dbReference>
<evidence type="ECO:0000259" key="5">
    <source>
        <dbReference type="Pfam" id="PF02782"/>
    </source>
</evidence>
<dbReference type="InterPro" id="IPR000577">
    <property type="entry name" value="Carb_kinase_FGGY"/>
</dbReference>
<name>A0AB39HE01_9VIBR</name>
<comment type="similarity">
    <text evidence="1">Belongs to the FGGY kinase family.</text>
</comment>
<gene>
    <name evidence="6" type="ORF">AB0763_12140</name>
</gene>
<keyword evidence="2 6" id="KW-0808">Transferase</keyword>
<dbReference type="PANTHER" id="PTHR43095">
    <property type="entry name" value="SUGAR KINASE"/>
    <property type="match status" value="1"/>
</dbReference>
<evidence type="ECO:0000256" key="3">
    <source>
        <dbReference type="ARBA" id="ARBA00022777"/>
    </source>
</evidence>
<evidence type="ECO:0000256" key="1">
    <source>
        <dbReference type="ARBA" id="ARBA00009156"/>
    </source>
</evidence>
<dbReference type="PIRSF" id="PIRSF000538">
    <property type="entry name" value="GlpK"/>
    <property type="match status" value="1"/>
</dbReference>
<organism evidence="6">
    <name type="scientific">Vibrio sp. HB236076</name>
    <dbReference type="NCBI Taxonomy" id="3232307"/>
    <lineage>
        <taxon>Bacteria</taxon>
        <taxon>Pseudomonadati</taxon>
        <taxon>Pseudomonadota</taxon>
        <taxon>Gammaproteobacteria</taxon>
        <taxon>Vibrionales</taxon>
        <taxon>Vibrionaceae</taxon>
        <taxon>Vibrio</taxon>
    </lineage>
</organism>